<evidence type="ECO:0000313" key="10">
    <source>
        <dbReference type="Proteomes" id="UP000233256"/>
    </source>
</evidence>
<evidence type="ECO:0000256" key="6">
    <source>
        <dbReference type="PIRNR" id="PIRNR000477"/>
    </source>
</evidence>
<reference evidence="9 10" key="1">
    <citation type="journal article" date="2017" name="ISME J.">
        <title>Potential for microbial H2 and metal transformations associated with novel bacteria and archaea in deep terrestrial subsurface sediments.</title>
        <authorList>
            <person name="Hernsdorf A.W."/>
            <person name="Amano Y."/>
            <person name="Miyakawa K."/>
            <person name="Ise K."/>
            <person name="Suzuki Y."/>
            <person name="Anantharaman K."/>
            <person name="Probst A."/>
            <person name="Burstein D."/>
            <person name="Thomas B.C."/>
            <person name="Banfield J.F."/>
        </authorList>
    </citation>
    <scope>NUCLEOTIDE SEQUENCE [LARGE SCALE GENOMIC DNA]</scope>
    <source>
        <strain evidence="9">HGW-Wallbacteria-1</strain>
    </source>
</reference>
<feature type="binding site" evidence="7">
    <location>
        <begin position="81"/>
        <end position="83"/>
    </location>
    <ligand>
        <name>phosphate</name>
        <dbReference type="ChEBI" id="CHEBI:43474"/>
    </ligand>
</feature>
<feature type="binding site" evidence="7">
    <location>
        <position position="61"/>
    </location>
    <ligand>
        <name>phosphate</name>
        <dbReference type="ChEBI" id="CHEBI:43474"/>
    </ligand>
</feature>
<dbReference type="PROSITE" id="PS01240">
    <property type="entry name" value="PNP_MTAP_2"/>
    <property type="match status" value="1"/>
</dbReference>
<dbReference type="UniPathway" id="UPA00606"/>
<feature type="domain" description="Nucleoside phosphorylase" evidence="8">
    <location>
        <begin position="24"/>
        <end position="271"/>
    </location>
</feature>
<comment type="function">
    <text evidence="6">The purine nucleoside phosphorylases catalyze the phosphorolytic breakdown of the N-glycosidic bond in the beta-(deoxy)ribonucleoside molecules, with the formation of the corresponding free purine bases and pentose-1-phosphate.</text>
</comment>
<comment type="pathway">
    <text evidence="1 6">Purine metabolism; purine nucleoside salvage.</text>
</comment>
<feature type="binding site" evidence="7">
    <location>
        <position position="236"/>
    </location>
    <ligand>
        <name>a purine D-ribonucleoside</name>
        <dbReference type="ChEBI" id="CHEBI:142355"/>
    </ligand>
</feature>
<dbReference type="GO" id="GO:0005737">
    <property type="term" value="C:cytoplasm"/>
    <property type="evidence" value="ECO:0007669"/>
    <property type="project" value="TreeGrafter"/>
</dbReference>
<evidence type="ECO:0000256" key="4">
    <source>
        <dbReference type="ARBA" id="ARBA00022676"/>
    </source>
</evidence>
<dbReference type="PIRSF" id="PIRSF000477">
    <property type="entry name" value="PurNPase"/>
    <property type="match status" value="1"/>
</dbReference>
<dbReference type="EC" id="2.4.2.1" evidence="6"/>
<evidence type="ECO:0000259" key="8">
    <source>
        <dbReference type="Pfam" id="PF01048"/>
    </source>
</evidence>
<evidence type="ECO:0000256" key="5">
    <source>
        <dbReference type="ARBA" id="ARBA00022679"/>
    </source>
</evidence>
<dbReference type="InterPro" id="IPR011270">
    <property type="entry name" value="Pur_Nuc_Pase_Ino/Guo-sp"/>
</dbReference>
<evidence type="ECO:0000256" key="7">
    <source>
        <dbReference type="PIRSR" id="PIRSR000477-2"/>
    </source>
</evidence>
<dbReference type="PANTHER" id="PTHR11904">
    <property type="entry name" value="METHYLTHIOADENOSINE/PURINE NUCLEOSIDE PHOSPHORYLASE"/>
    <property type="match status" value="1"/>
</dbReference>
<evidence type="ECO:0000256" key="1">
    <source>
        <dbReference type="ARBA" id="ARBA00005058"/>
    </source>
</evidence>
<dbReference type="InterPro" id="IPR011268">
    <property type="entry name" value="Purine_phosphorylase"/>
</dbReference>
<comment type="subunit">
    <text evidence="3">Homotrimer.</text>
</comment>
<organism evidence="9 10">
    <name type="scientific">Candidatus Wallbacteria bacterium HGW-Wallbacteria-1</name>
    <dbReference type="NCBI Taxonomy" id="2013854"/>
    <lineage>
        <taxon>Bacteria</taxon>
        <taxon>Candidatus Walliibacteriota</taxon>
    </lineage>
</organism>
<feature type="binding site" evidence="7">
    <location>
        <position position="212"/>
    </location>
    <ligand>
        <name>phosphate</name>
        <dbReference type="ChEBI" id="CHEBI:43474"/>
    </ligand>
</feature>
<dbReference type="NCBIfam" id="TIGR01700">
    <property type="entry name" value="PNPH"/>
    <property type="match status" value="1"/>
</dbReference>
<protein>
    <recommendedName>
        <fullName evidence="6">Purine nucleoside phosphorylase</fullName>
        <ecNumber evidence="6">2.4.2.1</ecNumber>
    </recommendedName>
    <alternativeName>
        <fullName evidence="6">Inosine-guanosine phosphorylase</fullName>
    </alternativeName>
</protein>
<keyword evidence="5 6" id="KW-0808">Transferase</keyword>
<evidence type="ECO:0000256" key="2">
    <source>
        <dbReference type="ARBA" id="ARBA00006751"/>
    </source>
</evidence>
<evidence type="ECO:0000313" key="9">
    <source>
        <dbReference type="EMBL" id="PKK92264.1"/>
    </source>
</evidence>
<feature type="binding site" evidence="7">
    <location>
        <position position="113"/>
    </location>
    <ligand>
        <name>phosphate</name>
        <dbReference type="ChEBI" id="CHEBI:43474"/>
    </ligand>
</feature>
<keyword evidence="4 6" id="KW-0328">Glycosyltransferase</keyword>
<dbReference type="AlphaFoldDB" id="A0A2N1PVA1"/>
<dbReference type="InterPro" id="IPR018099">
    <property type="entry name" value="Purine_phosphorylase-2_CS"/>
</dbReference>
<comment type="similarity">
    <text evidence="2 6">Belongs to the PNP/MTAP phosphorylase family.</text>
</comment>
<dbReference type="NCBIfam" id="TIGR01697">
    <property type="entry name" value="PNPH-PUNA-XAPA"/>
    <property type="match status" value="1"/>
</dbReference>
<comment type="caution">
    <text evidence="9">The sequence shown here is derived from an EMBL/GenBank/DDBJ whole genome shotgun (WGS) entry which is preliminary data.</text>
</comment>
<proteinExistence type="inferred from homology"/>
<feature type="binding site" evidence="7">
    <location>
        <position position="30"/>
    </location>
    <ligand>
        <name>phosphate</name>
        <dbReference type="ChEBI" id="CHEBI:43474"/>
    </ligand>
</feature>
<dbReference type="SUPFAM" id="SSF53167">
    <property type="entry name" value="Purine and uridine phosphorylases"/>
    <property type="match status" value="1"/>
</dbReference>
<gene>
    <name evidence="9" type="ORF">CVV64_02295</name>
</gene>
<dbReference type="Pfam" id="PF01048">
    <property type="entry name" value="PNP_UDP_1"/>
    <property type="match status" value="1"/>
</dbReference>
<name>A0A2N1PVA1_9BACT</name>
<feature type="binding site" evidence="7">
    <location>
        <position position="193"/>
    </location>
    <ligand>
        <name>a purine D-ribonucleoside</name>
        <dbReference type="ChEBI" id="CHEBI:142355"/>
    </ligand>
</feature>
<dbReference type="GO" id="GO:0004731">
    <property type="term" value="F:purine-nucleoside phosphorylase activity"/>
    <property type="evidence" value="ECO:0007669"/>
    <property type="project" value="UniProtKB-EC"/>
</dbReference>
<evidence type="ECO:0000256" key="3">
    <source>
        <dbReference type="ARBA" id="ARBA00011233"/>
    </source>
</evidence>
<dbReference type="PANTHER" id="PTHR11904:SF9">
    <property type="entry name" value="PURINE NUCLEOSIDE PHOSPHORYLASE-RELATED"/>
    <property type="match status" value="1"/>
</dbReference>
<accession>A0A2N1PVA1</accession>
<sequence>MDYYSKINECADHIKSRIKDMPVIGLILGSGLGGMADEIENATIFPYAELPHFPVSTVEGHSGQLVIGKLEGKTVVAMKGRFHFYEGYDLLDVTFPVRVMKALGITAIILTNAAGGLNRNFCVGDLMLLTDHINLTGRNPLIGPNDKRLGTRFPAVAGVYNRKMAKLGESIALSKGFGLRKGVYLWTTGPSYESGAELRMMAAMGADAVGMSTVPEAIVAAHAGIEDVLGISCVTNMALGDHDVKEEHENVVKAAAEAQPKFRSLIRGVIREY</sequence>
<dbReference type="EMBL" id="PGXC01000001">
    <property type="protein sequence ID" value="PKK92264.1"/>
    <property type="molecule type" value="Genomic_DNA"/>
</dbReference>
<dbReference type="InterPro" id="IPR035994">
    <property type="entry name" value="Nucleoside_phosphorylase_sf"/>
</dbReference>
<dbReference type="InterPro" id="IPR000845">
    <property type="entry name" value="Nucleoside_phosphorylase_d"/>
</dbReference>
<dbReference type="CDD" id="cd09009">
    <property type="entry name" value="PNP-EcPNPII_like"/>
    <property type="match status" value="1"/>
</dbReference>
<dbReference type="GO" id="GO:0009116">
    <property type="term" value="P:nucleoside metabolic process"/>
    <property type="evidence" value="ECO:0007669"/>
    <property type="project" value="InterPro"/>
</dbReference>
<dbReference type="NCBIfam" id="NF006054">
    <property type="entry name" value="PRK08202.1"/>
    <property type="match status" value="1"/>
</dbReference>
<dbReference type="Proteomes" id="UP000233256">
    <property type="component" value="Unassembled WGS sequence"/>
</dbReference>
<dbReference type="Gene3D" id="3.40.50.1580">
    <property type="entry name" value="Nucleoside phosphorylase domain"/>
    <property type="match status" value="1"/>
</dbReference>